<dbReference type="KEGG" id="dap:Dacet_2712"/>
<dbReference type="PROSITE" id="PS50894">
    <property type="entry name" value="HPT"/>
    <property type="match status" value="1"/>
</dbReference>
<keyword evidence="4" id="KW-1185">Reference proteome</keyword>
<dbReference type="AlphaFoldDB" id="D4H5M5"/>
<reference evidence="3 4" key="1">
    <citation type="journal article" date="2010" name="Stand. Genomic Sci.">
        <title>Complete genome sequence of Denitrovibrio acetiphilus type strain (N2460).</title>
        <authorList>
            <person name="Kiss H."/>
            <person name="Lang E."/>
            <person name="Lapidus A."/>
            <person name="Copeland A."/>
            <person name="Nolan M."/>
            <person name="Glavina Del Rio T."/>
            <person name="Chen F."/>
            <person name="Lucas S."/>
            <person name="Tice H."/>
            <person name="Cheng J.F."/>
            <person name="Han C."/>
            <person name="Goodwin L."/>
            <person name="Pitluck S."/>
            <person name="Liolios K."/>
            <person name="Pati A."/>
            <person name="Ivanova N."/>
            <person name="Mavromatis K."/>
            <person name="Chen A."/>
            <person name="Palaniappan K."/>
            <person name="Land M."/>
            <person name="Hauser L."/>
            <person name="Chang Y.J."/>
            <person name="Jeffries C.D."/>
            <person name="Detter J.C."/>
            <person name="Brettin T."/>
            <person name="Spring S."/>
            <person name="Rohde M."/>
            <person name="Goker M."/>
            <person name="Woyke T."/>
            <person name="Bristow J."/>
            <person name="Eisen J.A."/>
            <person name="Markowitz V."/>
            <person name="Hugenholtz P."/>
            <person name="Kyrpides N.C."/>
            <person name="Klenk H.P."/>
        </authorList>
    </citation>
    <scope>NUCLEOTIDE SEQUENCE [LARGE SCALE GENOMIC DNA]</scope>
    <source>
        <strain evidence="4">DSM 12809 / NBRC 114555 / N2460</strain>
    </source>
</reference>
<dbReference type="EMBL" id="CP001968">
    <property type="protein sequence ID" value="ADD69466.1"/>
    <property type="molecule type" value="Genomic_DNA"/>
</dbReference>
<proteinExistence type="predicted"/>
<protein>
    <submittedName>
        <fullName evidence="3">Hpt protein</fullName>
    </submittedName>
</protein>
<evidence type="ECO:0000256" key="1">
    <source>
        <dbReference type="PROSITE-ProRule" id="PRU00110"/>
    </source>
</evidence>
<dbReference type="eggNOG" id="COG2198">
    <property type="taxonomic scope" value="Bacteria"/>
</dbReference>
<accession>D4H5M5</accession>
<dbReference type="InterPro" id="IPR036641">
    <property type="entry name" value="HPT_dom_sf"/>
</dbReference>
<organism evidence="3 4">
    <name type="scientific">Denitrovibrio acetiphilus (strain DSM 12809 / NBRC 114555 / N2460)</name>
    <dbReference type="NCBI Taxonomy" id="522772"/>
    <lineage>
        <taxon>Bacteria</taxon>
        <taxon>Pseudomonadati</taxon>
        <taxon>Deferribacterota</taxon>
        <taxon>Deferribacteres</taxon>
        <taxon>Deferribacterales</taxon>
        <taxon>Geovibrionaceae</taxon>
        <taxon>Denitrovibrio</taxon>
    </lineage>
</organism>
<evidence type="ECO:0000313" key="4">
    <source>
        <dbReference type="Proteomes" id="UP000002012"/>
    </source>
</evidence>
<dbReference type="InParanoid" id="D4H5M5"/>
<dbReference type="HOGENOM" id="CLU_2166839_0_0_0"/>
<dbReference type="OrthoDB" id="9131849at2"/>
<feature type="modified residue" description="Phosphohistidine" evidence="1">
    <location>
        <position position="58"/>
    </location>
</feature>
<dbReference type="PaxDb" id="522772-Dacet_2712"/>
<keyword evidence="1" id="KW-0597">Phosphoprotein</keyword>
<dbReference type="GO" id="GO:0004672">
    <property type="term" value="F:protein kinase activity"/>
    <property type="evidence" value="ECO:0007669"/>
    <property type="project" value="UniProtKB-ARBA"/>
</dbReference>
<evidence type="ECO:0000313" key="3">
    <source>
        <dbReference type="EMBL" id="ADD69466.1"/>
    </source>
</evidence>
<dbReference type="SUPFAM" id="SSF47226">
    <property type="entry name" value="Histidine-containing phosphotransfer domain, HPT domain"/>
    <property type="match status" value="1"/>
</dbReference>
<gene>
    <name evidence="3" type="ordered locus">Dacet_2712</name>
</gene>
<sequence length="110" mass="12533">MTQIKNYNLKKVGVEIGLDIDTMEMLLEEFINVMDEEILNLSRSVADSEPEFIKHYAHKMKGAAANMMVDELCALCSEMQNADKNDKALTTRLLTEIESCYGEFKSLIKH</sequence>
<dbReference type="InterPro" id="IPR008207">
    <property type="entry name" value="Sig_transdc_His_kin_Hpt_dom"/>
</dbReference>
<dbReference type="RefSeq" id="WP_013011959.1">
    <property type="nucleotide sequence ID" value="NC_013943.1"/>
</dbReference>
<feature type="domain" description="HPt" evidence="2">
    <location>
        <begin position="19"/>
        <end position="110"/>
    </location>
</feature>
<dbReference type="Proteomes" id="UP000002012">
    <property type="component" value="Chromosome"/>
</dbReference>
<evidence type="ECO:0000259" key="2">
    <source>
        <dbReference type="PROSITE" id="PS50894"/>
    </source>
</evidence>
<dbReference type="Pfam" id="PF01627">
    <property type="entry name" value="Hpt"/>
    <property type="match status" value="1"/>
</dbReference>
<dbReference type="Gene3D" id="1.20.120.160">
    <property type="entry name" value="HPT domain"/>
    <property type="match status" value="1"/>
</dbReference>
<dbReference type="GO" id="GO:0000160">
    <property type="term" value="P:phosphorelay signal transduction system"/>
    <property type="evidence" value="ECO:0007669"/>
    <property type="project" value="InterPro"/>
</dbReference>
<name>D4H5M5_DENA2</name>
<dbReference type="STRING" id="522772.Dacet_2712"/>